<dbReference type="InterPro" id="IPR038770">
    <property type="entry name" value="Na+/solute_symporter_sf"/>
</dbReference>
<comment type="subcellular location">
    <subcellularLocation>
        <location evidence="1">Membrane</location>
        <topology evidence="1">Multi-pass membrane protein</topology>
    </subcellularLocation>
</comment>
<dbReference type="InterPro" id="IPR051843">
    <property type="entry name" value="CPA1_transporter"/>
</dbReference>
<keyword evidence="4 5" id="KW-0472">Membrane</keyword>
<feature type="transmembrane region" description="Helical" evidence="5">
    <location>
        <begin position="150"/>
        <end position="174"/>
    </location>
</feature>
<dbReference type="GO" id="GO:0016020">
    <property type="term" value="C:membrane"/>
    <property type="evidence" value="ECO:0007669"/>
    <property type="project" value="UniProtKB-SubCell"/>
</dbReference>
<keyword evidence="3 5" id="KW-1133">Transmembrane helix</keyword>
<dbReference type="AlphaFoldDB" id="A0A1M6TB24"/>
<feature type="domain" description="Cation/H+ exchanger transmembrane" evidence="6">
    <location>
        <begin position="8"/>
        <end position="382"/>
    </location>
</feature>
<evidence type="ECO:0000256" key="1">
    <source>
        <dbReference type="ARBA" id="ARBA00004141"/>
    </source>
</evidence>
<feature type="transmembrane region" description="Helical" evidence="5">
    <location>
        <begin position="302"/>
        <end position="323"/>
    </location>
</feature>
<organism evidence="7 8">
    <name type="scientific">Tepidibacter formicigenes DSM 15518</name>
    <dbReference type="NCBI Taxonomy" id="1123349"/>
    <lineage>
        <taxon>Bacteria</taxon>
        <taxon>Bacillati</taxon>
        <taxon>Bacillota</taxon>
        <taxon>Clostridia</taxon>
        <taxon>Peptostreptococcales</taxon>
        <taxon>Peptostreptococcaceae</taxon>
        <taxon>Tepidibacter</taxon>
    </lineage>
</organism>
<proteinExistence type="predicted"/>
<feature type="transmembrane region" description="Helical" evidence="5">
    <location>
        <begin position="84"/>
        <end position="103"/>
    </location>
</feature>
<feature type="transmembrane region" description="Helical" evidence="5">
    <location>
        <begin position="335"/>
        <end position="356"/>
    </location>
</feature>
<dbReference type="InterPro" id="IPR006153">
    <property type="entry name" value="Cation/H_exchanger_TM"/>
</dbReference>
<feature type="transmembrane region" description="Helical" evidence="5">
    <location>
        <begin position="276"/>
        <end position="296"/>
    </location>
</feature>
<dbReference type="RefSeq" id="WP_072890621.1">
    <property type="nucleotide sequence ID" value="NZ_FRAE01000089.1"/>
</dbReference>
<reference evidence="8" key="1">
    <citation type="submission" date="2016-11" db="EMBL/GenBank/DDBJ databases">
        <authorList>
            <person name="Varghese N."/>
            <person name="Submissions S."/>
        </authorList>
    </citation>
    <scope>NUCLEOTIDE SEQUENCE [LARGE SCALE GENOMIC DNA]</scope>
    <source>
        <strain evidence="8">DSM 15518</strain>
    </source>
</reference>
<dbReference type="Pfam" id="PF00999">
    <property type="entry name" value="Na_H_Exchanger"/>
    <property type="match status" value="1"/>
</dbReference>
<gene>
    <name evidence="7" type="ORF">SAMN02744037_02558</name>
</gene>
<evidence type="ECO:0000256" key="3">
    <source>
        <dbReference type="ARBA" id="ARBA00022989"/>
    </source>
</evidence>
<dbReference type="EMBL" id="FRAE01000089">
    <property type="protein sequence ID" value="SHK54203.1"/>
    <property type="molecule type" value="Genomic_DNA"/>
</dbReference>
<dbReference type="STRING" id="1123349.SAMN02744037_02558"/>
<keyword evidence="8" id="KW-1185">Reference proteome</keyword>
<dbReference type="Gene3D" id="1.20.1530.20">
    <property type="match status" value="1"/>
</dbReference>
<protein>
    <submittedName>
        <fullName evidence="7">Sodium/proton antiporter, CPA1 family</fullName>
    </submittedName>
</protein>
<feature type="transmembrane region" description="Helical" evidence="5">
    <location>
        <begin position="180"/>
        <end position="206"/>
    </location>
</feature>
<dbReference type="GO" id="GO:0015297">
    <property type="term" value="F:antiporter activity"/>
    <property type="evidence" value="ECO:0007669"/>
    <property type="project" value="InterPro"/>
</dbReference>
<evidence type="ECO:0000259" key="6">
    <source>
        <dbReference type="Pfam" id="PF00999"/>
    </source>
</evidence>
<dbReference type="PANTHER" id="PTHR31102">
    <property type="match status" value="1"/>
</dbReference>
<evidence type="ECO:0000256" key="5">
    <source>
        <dbReference type="SAM" id="Phobius"/>
    </source>
</evidence>
<feature type="transmembrane region" description="Helical" evidence="5">
    <location>
        <begin position="109"/>
        <end position="130"/>
    </location>
</feature>
<feature type="transmembrane region" description="Helical" evidence="5">
    <location>
        <begin position="27"/>
        <end position="45"/>
    </location>
</feature>
<dbReference type="PANTHER" id="PTHR31102:SF1">
    <property type="entry name" value="CATION_H+ EXCHANGER DOMAIN-CONTAINING PROTEIN"/>
    <property type="match status" value="1"/>
</dbReference>
<keyword evidence="2 5" id="KW-0812">Transmembrane</keyword>
<evidence type="ECO:0000313" key="8">
    <source>
        <dbReference type="Proteomes" id="UP000242497"/>
    </source>
</evidence>
<evidence type="ECO:0000256" key="2">
    <source>
        <dbReference type="ARBA" id="ARBA00022692"/>
    </source>
</evidence>
<evidence type="ECO:0000313" key="7">
    <source>
        <dbReference type="EMBL" id="SHK54203.1"/>
    </source>
</evidence>
<dbReference type="OrthoDB" id="9790604at2"/>
<dbReference type="Proteomes" id="UP000242497">
    <property type="component" value="Unassembled WGS sequence"/>
</dbReference>
<dbReference type="GO" id="GO:1902600">
    <property type="term" value="P:proton transmembrane transport"/>
    <property type="evidence" value="ECO:0007669"/>
    <property type="project" value="InterPro"/>
</dbReference>
<name>A0A1M6TB24_9FIRM</name>
<feature type="transmembrane region" description="Helical" evidence="5">
    <location>
        <begin position="362"/>
        <end position="382"/>
    </location>
</feature>
<evidence type="ECO:0000256" key="4">
    <source>
        <dbReference type="ARBA" id="ARBA00023136"/>
    </source>
</evidence>
<sequence>MATSLAVIILLGLLANQIFEKLKLPGLLGMLILGVIIGPYGLNLISPEILNISSDLRKLALIVILLRAGFGISRNELKRVGNTALKLGCIPGIIEGFTIAIVSTKVLGFSFIEGGILGFIIAAVSPAVVVPQMLDLIQRGIGSKKGVPTLMLAGSSIDDVFAITIFGTFLGLYSGKNINIGIQILGIPLSIILGIALGVIAAFIIIKILNKYYIDDTKKVLVVLSTAILLTAIEASLKDKIEIASLLGVMTIGFIMREKSQEMHKKMADSFNKIWAFAQILLFVLVGAQVNISVAFESGVKGLIIILIGLVARSIGVALSVLGTDLNYKERLFCIISYIPKATVQAAIGAVPLAVGVVSGDIILAIAVLSILITAPIGALFISISSKKLLDEEENNDYEGKYIVKMIAGSKINRKNP</sequence>
<accession>A0A1M6TB24</accession>